<feature type="transmembrane region" description="Helical" evidence="1">
    <location>
        <begin position="89"/>
        <end position="108"/>
    </location>
</feature>
<dbReference type="AlphaFoldDB" id="A0A6J6DQL0"/>
<dbReference type="Pfam" id="PF11361">
    <property type="entry name" value="DUF3159"/>
    <property type="match status" value="1"/>
</dbReference>
<evidence type="ECO:0000256" key="1">
    <source>
        <dbReference type="SAM" id="Phobius"/>
    </source>
</evidence>
<feature type="transmembrane region" description="Helical" evidence="1">
    <location>
        <begin position="191"/>
        <end position="215"/>
    </location>
</feature>
<feature type="transmembrane region" description="Helical" evidence="1">
    <location>
        <begin position="114"/>
        <end position="134"/>
    </location>
</feature>
<accession>A0A6J6DQL0</accession>
<dbReference type="InterPro" id="IPR016566">
    <property type="entry name" value="UCP010219"/>
</dbReference>
<keyword evidence="1" id="KW-0812">Transmembrane</keyword>
<sequence>MGTPESDRVVKALGDSAFASVKPGETPTGEALWASVGRTRGVVEALLPGIGFLLTYTVTQNLVWSVSAPLVVAIAFIFARWVQKSPVMPAIAGLVGIAASAGVALWSGRAEDNFVLGFVVNGLWVVGLLISLAIRRPLVGVFAGVLVGDESWRSDPATRLVATSATWLWVGLFSARLAVQLPLYFAGQVSALALAKLLMGIPLYAAALWFTWLLMRAVYRGREQKAQ</sequence>
<protein>
    <submittedName>
        <fullName evidence="2">Unannotated protein</fullName>
    </submittedName>
</protein>
<keyword evidence="1" id="KW-1133">Transmembrane helix</keyword>
<gene>
    <name evidence="2" type="ORF">UFOPK1684_00377</name>
</gene>
<name>A0A6J6DQL0_9ZZZZ</name>
<proteinExistence type="predicted"/>
<evidence type="ECO:0000313" key="2">
    <source>
        <dbReference type="EMBL" id="CAB4565165.1"/>
    </source>
</evidence>
<organism evidence="2">
    <name type="scientific">freshwater metagenome</name>
    <dbReference type="NCBI Taxonomy" id="449393"/>
    <lineage>
        <taxon>unclassified sequences</taxon>
        <taxon>metagenomes</taxon>
        <taxon>ecological metagenomes</taxon>
    </lineage>
</organism>
<dbReference type="PIRSF" id="PIRSF010219">
    <property type="entry name" value="UCP010219"/>
    <property type="match status" value="1"/>
</dbReference>
<feature type="transmembrane region" description="Helical" evidence="1">
    <location>
        <begin position="62"/>
        <end position="82"/>
    </location>
</feature>
<reference evidence="2" key="1">
    <citation type="submission" date="2020-05" db="EMBL/GenBank/DDBJ databases">
        <authorList>
            <person name="Chiriac C."/>
            <person name="Salcher M."/>
            <person name="Ghai R."/>
            <person name="Kavagutti S V."/>
        </authorList>
    </citation>
    <scope>NUCLEOTIDE SEQUENCE</scope>
</reference>
<dbReference type="EMBL" id="CAEZTM010000010">
    <property type="protein sequence ID" value="CAB4565165.1"/>
    <property type="molecule type" value="Genomic_DNA"/>
</dbReference>
<keyword evidence="1" id="KW-0472">Membrane</keyword>